<evidence type="ECO:0000259" key="2">
    <source>
        <dbReference type="Pfam" id="PF01248"/>
    </source>
</evidence>
<feature type="domain" description="Ribosomal protein eL8/eL30/eS12/Gadd45" evidence="2">
    <location>
        <begin position="46"/>
        <end position="141"/>
    </location>
</feature>
<accession>A0A6P6LNU1</accession>
<dbReference type="InterPro" id="IPR029064">
    <property type="entry name" value="Ribosomal_eL30-like_sf"/>
</dbReference>
<evidence type="ECO:0000313" key="4">
    <source>
        <dbReference type="RefSeq" id="XP_026086210.1"/>
    </source>
</evidence>
<name>A0A6P6LNU1_CARAU</name>
<gene>
    <name evidence="4" type="primary">LOC113061374</name>
</gene>
<dbReference type="GO" id="GO:0001514">
    <property type="term" value="P:selenocysteine incorporation"/>
    <property type="evidence" value="ECO:0007669"/>
    <property type="project" value="UniProtKB-ARBA"/>
</dbReference>
<dbReference type="GO" id="GO:0035368">
    <property type="term" value="F:selenocysteine insertion sequence binding"/>
    <property type="evidence" value="ECO:0007669"/>
    <property type="project" value="InterPro"/>
</dbReference>
<dbReference type="GO" id="GO:0003730">
    <property type="term" value="F:mRNA 3'-UTR binding"/>
    <property type="evidence" value="ECO:0007669"/>
    <property type="project" value="TreeGrafter"/>
</dbReference>
<reference evidence="4" key="1">
    <citation type="submission" date="2025-08" db="UniProtKB">
        <authorList>
            <consortium name="RefSeq"/>
        </authorList>
    </citation>
    <scope>IDENTIFICATION</scope>
    <source>
        <strain evidence="4">Wakin</strain>
        <tissue evidence="4">Muscle</tissue>
    </source>
</reference>
<dbReference type="KEGG" id="caua:113061374"/>
<feature type="region of interest" description="Disordered" evidence="1">
    <location>
        <begin position="166"/>
        <end position="191"/>
    </location>
</feature>
<dbReference type="RefSeq" id="XP_026086210.1">
    <property type="nucleotide sequence ID" value="XM_026230425.1"/>
</dbReference>
<evidence type="ECO:0000313" key="3">
    <source>
        <dbReference type="Proteomes" id="UP000515129"/>
    </source>
</evidence>
<dbReference type="OrthoDB" id="263617at2759"/>
<dbReference type="Proteomes" id="UP000515129">
    <property type="component" value="Chromosome 43"/>
</dbReference>
<dbReference type="SUPFAM" id="SSF55315">
    <property type="entry name" value="L30e-like"/>
    <property type="match status" value="1"/>
</dbReference>
<dbReference type="GO" id="GO:0005739">
    <property type="term" value="C:mitochondrion"/>
    <property type="evidence" value="ECO:0007669"/>
    <property type="project" value="TreeGrafter"/>
</dbReference>
<dbReference type="InterPro" id="IPR040051">
    <property type="entry name" value="SECISBP2"/>
</dbReference>
<dbReference type="FunFam" id="3.30.1330.30:FF:000004">
    <property type="entry name" value="selenocysteine insertion sequence-binding protein 2"/>
    <property type="match status" value="1"/>
</dbReference>
<proteinExistence type="predicted"/>
<keyword evidence="3" id="KW-1185">Reference proteome</keyword>
<dbReference type="InterPro" id="IPR004038">
    <property type="entry name" value="Ribosomal_eL8/eL30/eS12/Gad45"/>
</dbReference>
<dbReference type="Pfam" id="PF01248">
    <property type="entry name" value="Ribosomal_L7Ae"/>
    <property type="match status" value="1"/>
</dbReference>
<sequence length="248" mass="27990">MAASAITKIHSRRFREYCNQVLSKEIDESVTLLLQELVRFQERVYQKEPSKAKAKRRLVMGLREVTKHMKLNKIKCVIISPNCEKIQAKGGLDEALYNVIAMAREQEIPFVFALGRKALGRCVNKLVPVSVVGIFNFSGAETLFNQLVSLTEEARRAYKEMVSALEPGAGRGGAEERQEGPAPHGSLQKPVRRQRHLLLQRHLRAHLRGQREGVRDQLEDDGGERRRSRDRSGQQRAACGQLSAQSQP</sequence>
<dbReference type="PANTHER" id="PTHR13284:SF10">
    <property type="entry name" value="SELENOCYSTEINE INSERTION SEQUENCE-BINDING PROTEIN 2-LIKE"/>
    <property type="match status" value="1"/>
</dbReference>
<feature type="compositionally biased region" description="Basic and acidic residues" evidence="1">
    <location>
        <begin position="209"/>
        <end position="233"/>
    </location>
</feature>
<feature type="region of interest" description="Disordered" evidence="1">
    <location>
        <begin position="209"/>
        <end position="248"/>
    </location>
</feature>
<dbReference type="GeneID" id="113061374"/>
<dbReference type="Gene3D" id="3.30.1330.30">
    <property type="match status" value="1"/>
</dbReference>
<evidence type="ECO:0000256" key="1">
    <source>
        <dbReference type="SAM" id="MobiDB-lite"/>
    </source>
</evidence>
<dbReference type="GO" id="GO:0043021">
    <property type="term" value="F:ribonucleoprotein complex binding"/>
    <property type="evidence" value="ECO:0007669"/>
    <property type="project" value="TreeGrafter"/>
</dbReference>
<dbReference type="AlphaFoldDB" id="A0A6P6LNU1"/>
<organism evidence="3 4">
    <name type="scientific">Carassius auratus</name>
    <name type="common">Goldfish</name>
    <dbReference type="NCBI Taxonomy" id="7957"/>
    <lineage>
        <taxon>Eukaryota</taxon>
        <taxon>Metazoa</taxon>
        <taxon>Chordata</taxon>
        <taxon>Craniata</taxon>
        <taxon>Vertebrata</taxon>
        <taxon>Euteleostomi</taxon>
        <taxon>Actinopterygii</taxon>
        <taxon>Neopterygii</taxon>
        <taxon>Teleostei</taxon>
        <taxon>Ostariophysi</taxon>
        <taxon>Cypriniformes</taxon>
        <taxon>Cyprinidae</taxon>
        <taxon>Cyprininae</taxon>
        <taxon>Carassius</taxon>
    </lineage>
</organism>
<dbReference type="GO" id="GO:1990904">
    <property type="term" value="C:ribonucleoprotein complex"/>
    <property type="evidence" value="ECO:0007669"/>
    <property type="project" value="TreeGrafter"/>
</dbReference>
<dbReference type="PANTHER" id="PTHR13284">
    <property type="entry name" value="GH01354P"/>
    <property type="match status" value="1"/>
</dbReference>
<protein>
    <submittedName>
        <fullName evidence="4">Selenocysteine insertion sequence-binding protein 2-like</fullName>
    </submittedName>
</protein>